<evidence type="ECO:0000313" key="4">
    <source>
        <dbReference type="Proteomes" id="UP000324705"/>
    </source>
</evidence>
<proteinExistence type="predicted"/>
<accession>A0A9R0ZLX1</accession>
<dbReference type="PANTHER" id="PTHR36384:SF3">
    <property type="entry name" value="SAWADEE DOMAIN-CONTAINING PROTEIN"/>
    <property type="match status" value="1"/>
</dbReference>
<reference evidence="3 4" key="1">
    <citation type="submission" date="2017-09" db="EMBL/GenBank/DDBJ databases">
        <authorList>
            <consortium name="International Durum Wheat Genome Sequencing Consortium (IDWGSC)"/>
            <person name="Milanesi L."/>
        </authorList>
    </citation>
    <scope>NUCLEOTIDE SEQUENCE [LARGE SCALE GENOMIC DNA]</scope>
    <source>
        <strain evidence="4">cv. Svevo</strain>
    </source>
</reference>
<feature type="region of interest" description="Disordered" evidence="1">
    <location>
        <begin position="1"/>
        <end position="24"/>
    </location>
</feature>
<feature type="domain" description="SAWADEE" evidence="2">
    <location>
        <begin position="21"/>
        <end position="127"/>
    </location>
</feature>
<dbReference type="InterPro" id="IPR032001">
    <property type="entry name" value="SAWADEE_dom"/>
</dbReference>
<dbReference type="Proteomes" id="UP000324705">
    <property type="component" value="Chromosome 7A"/>
</dbReference>
<evidence type="ECO:0000313" key="3">
    <source>
        <dbReference type="EMBL" id="VAI79479.1"/>
    </source>
</evidence>
<feature type="region of interest" description="Disordered" evidence="1">
    <location>
        <begin position="140"/>
        <end position="183"/>
    </location>
</feature>
<gene>
    <name evidence="3" type="ORF">TRITD_7Av1G237330</name>
</gene>
<dbReference type="Gramene" id="TRITD7Av1G237330.1">
    <property type="protein sequence ID" value="TRITD7Av1G237330.1"/>
    <property type="gene ID" value="TRITD7Av1G237330"/>
</dbReference>
<dbReference type="AlphaFoldDB" id="A0A9R0ZLX1"/>
<organism evidence="3 4">
    <name type="scientific">Triticum turgidum subsp. durum</name>
    <name type="common">Durum wheat</name>
    <name type="synonym">Triticum durum</name>
    <dbReference type="NCBI Taxonomy" id="4567"/>
    <lineage>
        <taxon>Eukaryota</taxon>
        <taxon>Viridiplantae</taxon>
        <taxon>Streptophyta</taxon>
        <taxon>Embryophyta</taxon>
        <taxon>Tracheophyta</taxon>
        <taxon>Spermatophyta</taxon>
        <taxon>Magnoliopsida</taxon>
        <taxon>Liliopsida</taxon>
        <taxon>Poales</taxon>
        <taxon>Poaceae</taxon>
        <taxon>BOP clade</taxon>
        <taxon>Pooideae</taxon>
        <taxon>Triticodae</taxon>
        <taxon>Triticeae</taxon>
        <taxon>Triticinae</taxon>
        <taxon>Triticum</taxon>
    </lineage>
</organism>
<evidence type="ECO:0000256" key="1">
    <source>
        <dbReference type="SAM" id="MobiDB-lite"/>
    </source>
</evidence>
<evidence type="ECO:0000259" key="2">
    <source>
        <dbReference type="Pfam" id="PF16719"/>
    </source>
</evidence>
<protein>
    <recommendedName>
        <fullName evidence="2">SAWADEE domain-containing protein</fullName>
    </recommendedName>
</protein>
<keyword evidence="4" id="KW-1185">Reference proteome</keyword>
<dbReference type="PANTHER" id="PTHR36384">
    <property type="entry name" value="SAWADEE PROTEIN"/>
    <property type="match status" value="1"/>
</dbReference>
<name>A0A9R0ZLX1_TRITD</name>
<dbReference type="OMA" id="SHEAWYG"/>
<sequence length="183" mass="20005">MPKLRKPKATVAPAPRRPPPRMEYRAGSDEAWYGARVAVQDGYLRVMFEDFLEDADEWYDPDAPELASPRAAVDALRARFRRPCPALDDARCGDLRPGDQLCLTCDMHGGEIKYYDAVLEAVEKAPWTARSGARAVSRCDGRRGGRRGGLLRAGVTDPRFGEGQGEATAASQEAADGTVSRIP</sequence>
<dbReference type="Pfam" id="PF16719">
    <property type="entry name" value="SAWADEE"/>
    <property type="match status" value="1"/>
</dbReference>
<dbReference type="GO" id="GO:0003682">
    <property type="term" value="F:chromatin binding"/>
    <property type="evidence" value="ECO:0007669"/>
    <property type="project" value="InterPro"/>
</dbReference>
<dbReference type="EMBL" id="LT934123">
    <property type="protein sequence ID" value="VAI79479.1"/>
    <property type="molecule type" value="Genomic_DNA"/>
</dbReference>